<feature type="signal peptide" evidence="2">
    <location>
        <begin position="1"/>
        <end position="17"/>
    </location>
</feature>
<comment type="caution">
    <text evidence="3">The sequence shown here is derived from an EMBL/GenBank/DDBJ whole genome shotgun (WGS) entry which is preliminary data.</text>
</comment>
<keyword evidence="2" id="KW-0732">Signal</keyword>
<feature type="transmembrane region" description="Helical" evidence="1">
    <location>
        <begin position="131"/>
        <end position="153"/>
    </location>
</feature>
<dbReference type="PANTHER" id="PTHR33128:SF54">
    <property type="entry name" value="OS01G0849500 PROTEIN"/>
    <property type="match status" value="1"/>
</dbReference>
<evidence type="ECO:0000313" key="3">
    <source>
        <dbReference type="EMBL" id="DAD30531.1"/>
    </source>
</evidence>
<evidence type="ECO:0000256" key="2">
    <source>
        <dbReference type="SAM" id="SignalP"/>
    </source>
</evidence>
<keyword evidence="1" id="KW-0472">Membrane</keyword>
<keyword evidence="1" id="KW-0812">Transmembrane</keyword>
<dbReference type="Proteomes" id="UP000607653">
    <property type="component" value="Unassembled WGS sequence"/>
</dbReference>
<keyword evidence="4" id="KW-1185">Reference proteome</keyword>
<gene>
    <name evidence="3" type="ORF">HUJ06_009382</name>
</gene>
<sequence>MFKLLALKLLELNCGMLDSIGRQRWPPQIGDRLLFHWSYSYFYHRGSCFNYRQGQGWWSSGTCAQAESPSCKFNRSKSWFPGVYETTMKDWAAPIIAMALFAFLTPGVIFQMPGKQRPIDFMNMKTSLVSILVHATLYGLLLMLFLVILHVHLYV</sequence>
<keyword evidence="1" id="KW-1133">Transmembrane helix</keyword>
<dbReference type="AlphaFoldDB" id="A0A822YGB3"/>
<organism evidence="3 4">
    <name type="scientific">Nelumbo nucifera</name>
    <name type="common">Sacred lotus</name>
    <dbReference type="NCBI Taxonomy" id="4432"/>
    <lineage>
        <taxon>Eukaryota</taxon>
        <taxon>Viridiplantae</taxon>
        <taxon>Streptophyta</taxon>
        <taxon>Embryophyta</taxon>
        <taxon>Tracheophyta</taxon>
        <taxon>Spermatophyta</taxon>
        <taxon>Magnoliopsida</taxon>
        <taxon>Proteales</taxon>
        <taxon>Nelumbonaceae</taxon>
        <taxon>Nelumbo</taxon>
    </lineage>
</organism>
<feature type="chain" id="PRO_5033020927" evidence="2">
    <location>
        <begin position="18"/>
        <end position="155"/>
    </location>
</feature>
<dbReference type="PANTHER" id="PTHR33128">
    <property type="entry name" value="OS05G0103400 PROTEIN"/>
    <property type="match status" value="1"/>
</dbReference>
<dbReference type="Pfam" id="PF11820">
    <property type="entry name" value="DUF3339"/>
    <property type="match status" value="1"/>
</dbReference>
<feature type="transmembrane region" description="Helical" evidence="1">
    <location>
        <begin position="91"/>
        <end position="110"/>
    </location>
</feature>
<name>A0A822YGB3_NELNU</name>
<accession>A0A822YGB3</accession>
<proteinExistence type="predicted"/>
<dbReference type="EMBL" id="DUZY01000003">
    <property type="protein sequence ID" value="DAD30531.1"/>
    <property type="molecule type" value="Genomic_DNA"/>
</dbReference>
<evidence type="ECO:0000313" key="4">
    <source>
        <dbReference type="Proteomes" id="UP000607653"/>
    </source>
</evidence>
<dbReference type="InterPro" id="IPR021775">
    <property type="entry name" value="DUF3339"/>
</dbReference>
<evidence type="ECO:0000256" key="1">
    <source>
        <dbReference type="SAM" id="Phobius"/>
    </source>
</evidence>
<protein>
    <submittedName>
        <fullName evidence="3">Uncharacterized protein</fullName>
    </submittedName>
</protein>
<reference evidence="3 4" key="1">
    <citation type="journal article" date="2020" name="Mol. Biol. Evol.">
        <title>Distinct Expression and Methylation Patterns for Genes with Different Fates following a Single Whole-Genome Duplication in Flowering Plants.</title>
        <authorList>
            <person name="Shi T."/>
            <person name="Rahmani R.S."/>
            <person name="Gugger P.F."/>
            <person name="Wang M."/>
            <person name="Li H."/>
            <person name="Zhang Y."/>
            <person name="Li Z."/>
            <person name="Wang Q."/>
            <person name="Van de Peer Y."/>
            <person name="Marchal K."/>
            <person name="Chen J."/>
        </authorList>
    </citation>
    <scope>NUCLEOTIDE SEQUENCE [LARGE SCALE GENOMIC DNA]</scope>
    <source>
        <tissue evidence="3">Leaf</tissue>
    </source>
</reference>